<dbReference type="AlphaFoldDB" id="A0A229YLE8"/>
<protein>
    <recommendedName>
        <fullName evidence="1">DNA2/NAM7 helicase-like C-terminal domain-containing protein</fullName>
    </recommendedName>
</protein>
<dbReference type="Gene3D" id="3.40.50.300">
    <property type="entry name" value="P-loop containing nucleotide triphosphate hydrolases"/>
    <property type="match status" value="1"/>
</dbReference>
<dbReference type="Pfam" id="PF13087">
    <property type="entry name" value="AAA_12"/>
    <property type="match status" value="1"/>
</dbReference>
<dbReference type="InterPro" id="IPR027417">
    <property type="entry name" value="P-loop_NTPase"/>
</dbReference>
<organism evidence="2 3">
    <name type="scientific">Aspergillus turcosus</name>
    <dbReference type="NCBI Taxonomy" id="1245748"/>
    <lineage>
        <taxon>Eukaryota</taxon>
        <taxon>Fungi</taxon>
        <taxon>Dikarya</taxon>
        <taxon>Ascomycota</taxon>
        <taxon>Pezizomycotina</taxon>
        <taxon>Eurotiomycetes</taxon>
        <taxon>Eurotiomycetidae</taxon>
        <taxon>Eurotiales</taxon>
        <taxon>Aspergillaceae</taxon>
        <taxon>Aspergillus</taxon>
        <taxon>Aspergillus subgen. Fumigati</taxon>
    </lineage>
</organism>
<feature type="domain" description="DNA2/NAM7 helicase-like C-terminal" evidence="1">
    <location>
        <begin position="95"/>
        <end position="148"/>
    </location>
</feature>
<reference evidence="2 3" key="1">
    <citation type="submission" date="2018-08" db="EMBL/GenBank/DDBJ databases">
        <title>Draft genome sequences of two Aspergillus turcosus clinical strains isolated from bronchoalveolar lavage fluid: one azole-susceptible and the other azole-resistant.</title>
        <authorList>
            <person name="Parent-Michaud M."/>
            <person name="Dufresne P.J."/>
            <person name="Fournier E."/>
            <person name="Martineau C."/>
            <person name="Moreira S."/>
            <person name="Perkins V."/>
            <person name="De Repentigny L."/>
            <person name="Dufresne S.F."/>
        </authorList>
    </citation>
    <scope>NUCLEOTIDE SEQUENCE [LARGE SCALE GENOMIC DNA]</scope>
    <source>
        <strain evidence="2">HMR AF 1038</strain>
    </source>
</reference>
<dbReference type="InterPro" id="IPR041679">
    <property type="entry name" value="DNA2/NAM7-like_C"/>
</dbReference>
<dbReference type="EMBL" id="NIDN02000193">
    <property type="protein sequence ID" value="RLL94628.1"/>
    <property type="molecule type" value="Genomic_DNA"/>
</dbReference>
<accession>A0A229YLE8</accession>
<evidence type="ECO:0000313" key="3">
    <source>
        <dbReference type="Proteomes" id="UP000215289"/>
    </source>
</evidence>
<evidence type="ECO:0000259" key="1">
    <source>
        <dbReference type="Pfam" id="PF13087"/>
    </source>
</evidence>
<keyword evidence="3" id="KW-1185">Reference proteome</keyword>
<gene>
    <name evidence="2" type="ORF">CFD26_100698</name>
</gene>
<sequence>MAMFNPGNGATHAAILTKWTGSQTTVSGGLVELYTLDRSGMPRLQQREVRDIFFYLSSCCSWLTTKEAYLPDSSRRTTGPGSTPHDISELGLYALSSWNSHRGAEANIVIVDWVVTSGEPSGLGFASDNRRANVALTRARACFIVVVDGHGPATRDRYPV</sequence>
<dbReference type="Proteomes" id="UP000215289">
    <property type="component" value="Unassembled WGS sequence"/>
</dbReference>
<comment type="caution">
    <text evidence="2">The sequence shown here is derived from an EMBL/GenBank/DDBJ whole genome shotgun (WGS) entry which is preliminary data.</text>
</comment>
<evidence type="ECO:0000313" key="2">
    <source>
        <dbReference type="EMBL" id="RLL94628.1"/>
    </source>
</evidence>
<dbReference type="OrthoDB" id="4526869at2759"/>
<proteinExistence type="predicted"/>
<name>A0A229YLE8_9EURO</name>